<dbReference type="PROSITE" id="PS00122">
    <property type="entry name" value="CARBOXYLESTERASE_B_1"/>
    <property type="match status" value="1"/>
</dbReference>
<dbReference type="EMBL" id="LVVM01003645">
    <property type="protein sequence ID" value="OJA14488.1"/>
    <property type="molecule type" value="Genomic_DNA"/>
</dbReference>
<evidence type="ECO:0000256" key="4">
    <source>
        <dbReference type="SAM" id="MobiDB-lite"/>
    </source>
</evidence>
<dbReference type="OrthoDB" id="408631at2759"/>
<keyword evidence="7" id="KW-1185">Reference proteome</keyword>
<keyword evidence="2 3" id="KW-0378">Hydrolase</keyword>
<evidence type="ECO:0000256" key="2">
    <source>
        <dbReference type="ARBA" id="ARBA00022801"/>
    </source>
</evidence>
<dbReference type="Gene3D" id="3.40.50.1820">
    <property type="entry name" value="alpha/beta hydrolase"/>
    <property type="match status" value="1"/>
</dbReference>
<accession>A0A1J8QM57</accession>
<dbReference type="InterPro" id="IPR050309">
    <property type="entry name" value="Type-B_Carboxylest/Lipase"/>
</dbReference>
<protein>
    <recommendedName>
        <fullName evidence="3">Carboxylic ester hydrolase</fullName>
        <ecNumber evidence="3">3.1.1.-</ecNumber>
    </recommendedName>
</protein>
<dbReference type="Proteomes" id="UP000183567">
    <property type="component" value="Unassembled WGS sequence"/>
</dbReference>
<evidence type="ECO:0000259" key="5">
    <source>
        <dbReference type="Pfam" id="PF00135"/>
    </source>
</evidence>
<dbReference type="AlphaFoldDB" id="A0A1J8QM57"/>
<feature type="region of interest" description="Disordered" evidence="4">
    <location>
        <begin position="69"/>
        <end position="88"/>
    </location>
</feature>
<feature type="domain" description="Carboxylesterase type B" evidence="5">
    <location>
        <begin position="199"/>
        <end position="383"/>
    </location>
</feature>
<reference evidence="6 7" key="1">
    <citation type="submission" date="2016-03" db="EMBL/GenBank/DDBJ databases">
        <title>Comparative genomics of the ectomycorrhizal sister species Rhizopogon vinicolor and Rhizopogon vesiculosus (Basidiomycota: Boletales) reveals a divergence of the mating type B locus.</title>
        <authorList>
            <person name="Mujic A.B."/>
            <person name="Kuo A."/>
            <person name="Tritt A."/>
            <person name="Lipzen A."/>
            <person name="Chen C."/>
            <person name="Johnson J."/>
            <person name="Sharma A."/>
            <person name="Barry K."/>
            <person name="Grigoriev I.V."/>
            <person name="Spatafora J.W."/>
        </authorList>
    </citation>
    <scope>NUCLEOTIDE SEQUENCE [LARGE SCALE GENOMIC DNA]</scope>
    <source>
        <strain evidence="6 7">AM-OR11-056</strain>
    </source>
</reference>
<dbReference type="Pfam" id="PF00135">
    <property type="entry name" value="COesterase"/>
    <property type="match status" value="2"/>
</dbReference>
<evidence type="ECO:0000313" key="6">
    <source>
        <dbReference type="EMBL" id="OJA14488.1"/>
    </source>
</evidence>
<dbReference type="InterPro" id="IPR019826">
    <property type="entry name" value="Carboxylesterase_B_AS"/>
</dbReference>
<gene>
    <name evidence="6" type="ORF">AZE42_06063</name>
</gene>
<feature type="domain" description="Carboxylesterase type B" evidence="5">
    <location>
        <begin position="36"/>
        <end position="189"/>
    </location>
</feature>
<evidence type="ECO:0000256" key="3">
    <source>
        <dbReference type="RuleBase" id="RU361235"/>
    </source>
</evidence>
<dbReference type="GO" id="GO:0016787">
    <property type="term" value="F:hydrolase activity"/>
    <property type="evidence" value="ECO:0007669"/>
    <property type="project" value="UniProtKB-KW"/>
</dbReference>
<dbReference type="PANTHER" id="PTHR11559">
    <property type="entry name" value="CARBOXYLESTERASE"/>
    <property type="match status" value="1"/>
</dbReference>
<evidence type="ECO:0000313" key="7">
    <source>
        <dbReference type="Proteomes" id="UP000183567"/>
    </source>
</evidence>
<organism evidence="6 7">
    <name type="scientific">Rhizopogon vesiculosus</name>
    <dbReference type="NCBI Taxonomy" id="180088"/>
    <lineage>
        <taxon>Eukaryota</taxon>
        <taxon>Fungi</taxon>
        <taxon>Dikarya</taxon>
        <taxon>Basidiomycota</taxon>
        <taxon>Agaricomycotina</taxon>
        <taxon>Agaricomycetes</taxon>
        <taxon>Agaricomycetidae</taxon>
        <taxon>Boletales</taxon>
        <taxon>Suillineae</taxon>
        <taxon>Rhizopogonaceae</taxon>
        <taxon>Rhizopogon</taxon>
    </lineage>
</organism>
<dbReference type="InterPro" id="IPR002018">
    <property type="entry name" value="CarbesteraseB"/>
</dbReference>
<sequence>MSIKVYLLSVVQALVTLGPSSSPSPQTSLGLTSAAPIVDLGYSQYQGSVNSSSNITNFLGVRYAAAPTGNLRWEPPQPPPTTSGVQQATTQPIGCYAGSMGMGPNQAPGSTALNDEYSEDCLFVNVHVPGSNVVAAPSGGLPVVVWIHGGGYAAGGAAAYDGGDLIKESNYGVIVVVMQYRLGVFGMSSLQLLIHEYTHCLLGFLAGQAVKQGGALNAGLLDQDYALQWVQSHISTFGGDPARVTLWGESAGGGSVLQQLVANAGNTQPPRFQQAITSSPFLPSQYNYHDAKPEALYSEVVNRTNCNSATDTLACLRATDVGLLQAVNYAMSLQNMYGTFTFTPVVDGTFIVERPSVTIGKGRLNSQRLLAVHNTNEGVIFVNPVGLPPLADYLESLFPSFGSSQALSAASMYQGLGNNLDQARLAIGEAMFICPAYYLIEAYGPQSWKAEFAIPLAWHIDDVPYYYTSYSGLPQRNYNNPAFIQSFSNSFMAYAMYGTPNHRYNAGDITPTWNSWQSGLSEIVFGRTPLGFPNVVASTTNAGLADRCSFWRSVSGYTLQ</sequence>
<dbReference type="EC" id="3.1.1.-" evidence="3"/>
<evidence type="ECO:0000256" key="1">
    <source>
        <dbReference type="ARBA" id="ARBA00005964"/>
    </source>
</evidence>
<dbReference type="SUPFAM" id="SSF53474">
    <property type="entry name" value="alpha/beta-Hydrolases"/>
    <property type="match status" value="1"/>
</dbReference>
<dbReference type="InterPro" id="IPR029058">
    <property type="entry name" value="AB_hydrolase_fold"/>
</dbReference>
<comment type="similarity">
    <text evidence="1 3">Belongs to the type-B carboxylesterase/lipase family.</text>
</comment>
<dbReference type="STRING" id="180088.A0A1J8QM57"/>
<comment type="caution">
    <text evidence="6">The sequence shown here is derived from an EMBL/GenBank/DDBJ whole genome shotgun (WGS) entry which is preliminary data.</text>
</comment>
<proteinExistence type="inferred from homology"/>
<name>A0A1J8QM57_9AGAM</name>